<dbReference type="EC" id="2.3.1.191" evidence="7"/>
<dbReference type="InterPro" id="IPR020573">
    <property type="entry name" value="UDP_GlcNAc_AcTrfase_non-rep"/>
</dbReference>
<dbReference type="NCBIfam" id="TIGR01853">
    <property type="entry name" value="lipid_A_lpxD"/>
    <property type="match status" value="1"/>
</dbReference>
<organism evidence="9 10">
    <name type="scientific">Francisella uliginis</name>
    <dbReference type="NCBI Taxonomy" id="573570"/>
    <lineage>
        <taxon>Bacteria</taxon>
        <taxon>Pseudomonadati</taxon>
        <taxon>Pseudomonadota</taxon>
        <taxon>Gammaproteobacteria</taxon>
        <taxon>Thiotrichales</taxon>
        <taxon>Francisellaceae</taxon>
        <taxon>Francisella</taxon>
    </lineage>
</organism>
<dbReference type="InterPro" id="IPR007691">
    <property type="entry name" value="LpxD"/>
</dbReference>
<keyword evidence="4 7" id="KW-0677">Repeat</keyword>
<dbReference type="GO" id="GO:0103118">
    <property type="term" value="F:UDP-3-O-[(3R)-3-hydroxyacyl]-glucosamine N-acyltransferase activity"/>
    <property type="evidence" value="ECO:0007669"/>
    <property type="project" value="UniProtKB-EC"/>
</dbReference>
<dbReference type="Pfam" id="PF04613">
    <property type="entry name" value="LpxD"/>
    <property type="match status" value="1"/>
</dbReference>
<dbReference type="KEGG" id="frx:F7310_01035"/>
<evidence type="ECO:0000256" key="6">
    <source>
        <dbReference type="ARBA" id="ARBA00023315"/>
    </source>
</evidence>
<dbReference type="RefSeq" id="WP_072711225.1">
    <property type="nucleotide sequence ID" value="NZ_CP016796.1"/>
</dbReference>
<dbReference type="PANTHER" id="PTHR43378">
    <property type="entry name" value="UDP-3-O-ACYLGLUCOSAMINE N-ACYLTRANSFERASE"/>
    <property type="match status" value="1"/>
</dbReference>
<dbReference type="Gene3D" id="2.160.10.10">
    <property type="entry name" value="Hexapeptide repeat proteins"/>
    <property type="match status" value="1"/>
</dbReference>
<dbReference type="GO" id="GO:0016410">
    <property type="term" value="F:N-acyltransferase activity"/>
    <property type="evidence" value="ECO:0007669"/>
    <property type="project" value="InterPro"/>
</dbReference>
<feature type="active site" description="Proton acceptor" evidence="7">
    <location>
        <position position="246"/>
    </location>
</feature>
<feature type="domain" description="UDP-3-O-[3-hydroxymyristoyl] glucosamine N-acyltransferase non-repeat region" evidence="8">
    <location>
        <begin position="23"/>
        <end position="94"/>
    </location>
</feature>
<dbReference type="GO" id="GO:0016020">
    <property type="term" value="C:membrane"/>
    <property type="evidence" value="ECO:0007669"/>
    <property type="project" value="GOC"/>
</dbReference>
<evidence type="ECO:0000259" key="8">
    <source>
        <dbReference type="Pfam" id="PF04613"/>
    </source>
</evidence>
<sequence length="347" mass="37129">MKYSVTEISQQIGGKLINPSNENITISGLNYASLAKQSDLTLINKYEHIKLWQNSNASAAIVSEDISKDLLEINDKPLIVVKNADLAMALVLELFSEPNPEQNGIHEKAVIDPTAQIGKNVSIGPGAYIGKNVSIGDNTIIYANVCIYDQTSIGQNCIIWPNVTIRERTEIGHFCRLYSNCSIGSDGFGYRPSQDGKSIVRIPHIGNVVIGSYVDIGSGTCIDLAKYGSTIIGDFTKIDNLVQIGHNVIIGRGCMICGQAGISGSVTIGDGVVIAGNAGIKDHINIGSGAKVGAKAGVMWDVPAGESQMGYPAYKDKELAKQWIAIRKLPETMKKLKAIAKGLNIDL</sequence>
<evidence type="ECO:0000256" key="1">
    <source>
        <dbReference type="ARBA" id="ARBA00022516"/>
    </source>
</evidence>
<evidence type="ECO:0000313" key="9">
    <source>
        <dbReference type="EMBL" id="API86025.1"/>
    </source>
</evidence>
<comment type="catalytic activity">
    <reaction evidence="7">
        <text>a UDP-3-O-[(3R)-3-hydroxyacyl]-alpha-D-glucosamine + a (3R)-hydroxyacyl-[ACP] = a UDP-2-N,3-O-bis[(3R)-3-hydroxyacyl]-alpha-D-glucosamine + holo-[ACP] + H(+)</text>
        <dbReference type="Rhea" id="RHEA:53836"/>
        <dbReference type="Rhea" id="RHEA-COMP:9685"/>
        <dbReference type="Rhea" id="RHEA-COMP:9945"/>
        <dbReference type="ChEBI" id="CHEBI:15378"/>
        <dbReference type="ChEBI" id="CHEBI:64479"/>
        <dbReference type="ChEBI" id="CHEBI:78827"/>
        <dbReference type="ChEBI" id="CHEBI:137740"/>
        <dbReference type="ChEBI" id="CHEBI:137748"/>
        <dbReference type="EC" id="2.3.1.191"/>
    </reaction>
</comment>
<dbReference type="AlphaFoldDB" id="A0A1L4BQA3"/>
<evidence type="ECO:0000256" key="7">
    <source>
        <dbReference type="HAMAP-Rule" id="MF_00523"/>
    </source>
</evidence>
<dbReference type="HAMAP" id="MF_00523">
    <property type="entry name" value="LpxD"/>
    <property type="match status" value="1"/>
</dbReference>
<dbReference type="GO" id="GO:0009245">
    <property type="term" value="P:lipid A biosynthetic process"/>
    <property type="evidence" value="ECO:0007669"/>
    <property type="project" value="UniProtKB-UniRule"/>
</dbReference>
<keyword evidence="10" id="KW-1185">Reference proteome</keyword>
<comment type="function">
    <text evidence="7">Catalyzes the N-acylation of UDP-3-O-acylglucosamine using 3-hydroxyacyl-ACP as the acyl donor. Is involved in the biosynthesis of lipid A, a phosphorylated glycolipid that anchors the lipopolysaccharide to the outer membrane of the cell.</text>
</comment>
<dbReference type="CDD" id="cd03352">
    <property type="entry name" value="LbH_LpxD"/>
    <property type="match status" value="1"/>
</dbReference>
<dbReference type="InterPro" id="IPR011004">
    <property type="entry name" value="Trimer_LpxA-like_sf"/>
</dbReference>
<dbReference type="OrthoDB" id="9784739at2"/>
<evidence type="ECO:0000256" key="2">
    <source>
        <dbReference type="ARBA" id="ARBA00022556"/>
    </source>
</evidence>
<dbReference type="NCBIfam" id="NF002060">
    <property type="entry name" value="PRK00892.1"/>
    <property type="match status" value="1"/>
</dbReference>
<gene>
    <name evidence="7" type="primary">lpxD</name>
    <name evidence="9" type="ORF">F7310_01035</name>
</gene>
<dbReference type="PROSITE" id="PS00101">
    <property type="entry name" value="HEXAPEP_TRANSFERASES"/>
    <property type="match status" value="2"/>
</dbReference>
<dbReference type="Proteomes" id="UP000184222">
    <property type="component" value="Chromosome"/>
</dbReference>
<keyword evidence="6 7" id="KW-0012">Acyltransferase</keyword>
<proteinExistence type="inferred from homology"/>
<evidence type="ECO:0000256" key="5">
    <source>
        <dbReference type="ARBA" id="ARBA00023098"/>
    </source>
</evidence>
<accession>A0A1L4BQA3</accession>
<protein>
    <recommendedName>
        <fullName evidence="7">UDP-3-O-acylglucosamine N-acyltransferase</fullName>
        <ecNumber evidence="7">2.3.1.191</ecNumber>
    </recommendedName>
</protein>
<dbReference type="Pfam" id="PF00132">
    <property type="entry name" value="Hexapep"/>
    <property type="match status" value="2"/>
</dbReference>
<evidence type="ECO:0000256" key="4">
    <source>
        <dbReference type="ARBA" id="ARBA00022737"/>
    </source>
</evidence>
<keyword evidence="3 7" id="KW-0808">Transferase</keyword>
<comment type="subunit">
    <text evidence="7">Homotrimer.</text>
</comment>
<comment type="pathway">
    <text evidence="7">Bacterial outer membrane biogenesis; LPS lipid A biosynthesis.</text>
</comment>
<dbReference type="EMBL" id="CP016796">
    <property type="protein sequence ID" value="API86025.1"/>
    <property type="molecule type" value="Genomic_DNA"/>
</dbReference>
<dbReference type="UniPathway" id="UPA00973"/>
<dbReference type="InterPro" id="IPR018357">
    <property type="entry name" value="Hexapep_transf_CS"/>
</dbReference>
<dbReference type="InterPro" id="IPR001451">
    <property type="entry name" value="Hexapep"/>
</dbReference>
<evidence type="ECO:0000313" key="10">
    <source>
        <dbReference type="Proteomes" id="UP000184222"/>
    </source>
</evidence>
<dbReference type="STRING" id="573570.F7310_01035"/>
<evidence type="ECO:0000256" key="3">
    <source>
        <dbReference type="ARBA" id="ARBA00022679"/>
    </source>
</evidence>
<dbReference type="SUPFAM" id="SSF51161">
    <property type="entry name" value="Trimeric LpxA-like enzymes"/>
    <property type="match status" value="1"/>
</dbReference>
<keyword evidence="1 7" id="KW-0444">Lipid biosynthesis</keyword>
<dbReference type="Gene3D" id="3.40.1390.10">
    <property type="entry name" value="MurE/MurF, N-terminal domain"/>
    <property type="match status" value="1"/>
</dbReference>
<comment type="similarity">
    <text evidence="7">Belongs to the transferase hexapeptide repeat family. LpxD subfamily.</text>
</comment>
<reference evidence="9 10" key="1">
    <citation type="journal article" date="2016" name="Appl. Environ. Microbiol.">
        <title>Whole genome relationships among Francisella bacteria of diverse origin define new species and provide specific regions for detection.</title>
        <authorList>
            <person name="Challacombe J.F."/>
            <person name="Petersen J.M."/>
            <person name="Gallegos-Graves V."/>
            <person name="Hodge D."/>
            <person name="Pillai S."/>
            <person name="Kuske C.R."/>
        </authorList>
    </citation>
    <scope>NUCLEOTIDE SEQUENCE [LARGE SCALE GENOMIC DNA]</scope>
    <source>
        <strain evidence="10">TX07-7310</strain>
    </source>
</reference>
<keyword evidence="5 7" id="KW-0443">Lipid metabolism</keyword>
<keyword evidence="2 7" id="KW-0441">Lipid A biosynthesis</keyword>
<name>A0A1L4BQA3_9GAMM</name>
<dbReference type="PANTHER" id="PTHR43378:SF2">
    <property type="entry name" value="UDP-3-O-ACYLGLUCOSAMINE N-ACYLTRANSFERASE 1, MITOCHONDRIAL-RELATED"/>
    <property type="match status" value="1"/>
</dbReference>